<accession>A0A2V2N6Q4</accession>
<dbReference type="OrthoDB" id="116854at2157"/>
<proteinExistence type="predicted"/>
<sequence length="143" mass="16806">MQYENVDSAEMAEIALSQAVDDHIEKSQEVIDRISELEGLILHWNQEDVRELKKYIQEMRVLLLNHFKVQIDNFINMRKIPGIHVPEEIKQMYKVISVDKKGVALYGVEMDKIAYYSKITDHYQKKKEEMVKAAQAAKDKLRK</sequence>
<evidence type="ECO:0000313" key="1">
    <source>
        <dbReference type="EMBL" id="PWR75519.1"/>
    </source>
</evidence>
<dbReference type="AlphaFoldDB" id="A0A2V2N6Q4"/>
<keyword evidence="2" id="KW-1185">Reference proteome</keyword>
<reference evidence="1 2" key="1">
    <citation type="submission" date="2018-05" db="EMBL/GenBank/DDBJ databases">
        <title>Draft genome of Methanospirillum stamsii Pt1.</title>
        <authorList>
            <person name="Dueholm M.S."/>
            <person name="Nielsen P.H."/>
            <person name="Bakmann L.F."/>
            <person name="Otzen D.E."/>
        </authorList>
    </citation>
    <scope>NUCLEOTIDE SEQUENCE [LARGE SCALE GENOMIC DNA]</scope>
    <source>
        <strain evidence="1 2">Pt1</strain>
    </source>
</reference>
<organism evidence="1 2">
    <name type="scientific">Methanospirillum stamsii</name>
    <dbReference type="NCBI Taxonomy" id="1277351"/>
    <lineage>
        <taxon>Archaea</taxon>
        <taxon>Methanobacteriati</taxon>
        <taxon>Methanobacteriota</taxon>
        <taxon>Stenosarchaea group</taxon>
        <taxon>Methanomicrobia</taxon>
        <taxon>Methanomicrobiales</taxon>
        <taxon>Methanospirillaceae</taxon>
        <taxon>Methanospirillum</taxon>
    </lineage>
</organism>
<comment type="caution">
    <text evidence="1">The sequence shown here is derived from an EMBL/GenBank/DDBJ whole genome shotgun (WGS) entry which is preliminary data.</text>
</comment>
<dbReference type="GeneID" id="97609551"/>
<dbReference type="Proteomes" id="UP000245934">
    <property type="component" value="Unassembled WGS sequence"/>
</dbReference>
<protein>
    <submittedName>
        <fullName evidence="1">Uncharacterized protein</fullName>
    </submittedName>
</protein>
<dbReference type="EMBL" id="QGMZ01000010">
    <property type="protein sequence ID" value="PWR75519.1"/>
    <property type="molecule type" value="Genomic_DNA"/>
</dbReference>
<name>A0A2V2N6Q4_9EURY</name>
<gene>
    <name evidence="1" type="ORF">DLD82_05160</name>
</gene>
<evidence type="ECO:0000313" key="2">
    <source>
        <dbReference type="Proteomes" id="UP000245934"/>
    </source>
</evidence>
<dbReference type="RefSeq" id="WP_109940038.1">
    <property type="nucleotide sequence ID" value="NZ_CP176366.1"/>
</dbReference>